<dbReference type="AlphaFoldDB" id="A0A0U2ZND2"/>
<evidence type="ECO:0000313" key="1">
    <source>
        <dbReference type="EMBL" id="ALU64903.1"/>
    </source>
</evidence>
<organism evidence="1">
    <name type="scientific">Klebsiella pneumoniae</name>
    <dbReference type="NCBI Taxonomy" id="573"/>
    <lineage>
        <taxon>Bacteria</taxon>
        <taxon>Pseudomonadati</taxon>
        <taxon>Pseudomonadota</taxon>
        <taxon>Gammaproteobacteria</taxon>
        <taxon>Enterobacterales</taxon>
        <taxon>Enterobacteriaceae</taxon>
        <taxon>Klebsiella/Raoultella group</taxon>
        <taxon>Klebsiella</taxon>
        <taxon>Klebsiella pneumoniae complex</taxon>
    </lineage>
</organism>
<keyword evidence="1" id="KW-0614">Plasmid</keyword>
<reference evidence="1" key="2">
    <citation type="journal article" date="2016" name="Antimicrob. Agents Chemother.">
        <title>Complete Sequences of Multidrug Resistance Plasmids Bearing rmtD1 and rmtD2 16S rRNA Methyltransferase Genes.</title>
        <authorList>
            <person name="Bueno M.F."/>
            <person name="Francisco G.R."/>
            <person name="de Oliveira Garcia D."/>
            <person name="Doi Y."/>
        </authorList>
    </citation>
    <scope>NUCLEOTIDE SEQUENCE</scope>
    <source>
        <strain evidence="1">Kp2964</strain>
        <plasmid evidence="1">2964TF</plasmid>
    </source>
</reference>
<geneLocation type="plasmid" evidence="1">
    <name>2964TF</name>
</geneLocation>
<sequence>MMQKTSKRTLVFLLIGLFIESNSKQEDQFLTGKLEDFFAFIFALYRGMIGIKTALTMCESMQSE</sequence>
<dbReference type="RefSeq" id="WP_060437097.1">
    <property type="nucleotide sequence ID" value="NZ_CAAGWO010000031.1"/>
</dbReference>
<protein>
    <submittedName>
        <fullName evidence="1">Uncharacterized protein</fullName>
    </submittedName>
</protein>
<proteinExistence type="predicted"/>
<dbReference type="EMBL" id="KT935446">
    <property type="protein sequence ID" value="ALU64903.1"/>
    <property type="molecule type" value="Genomic_DNA"/>
</dbReference>
<name>A0A0U2ZND2_KLEPN</name>
<reference evidence="1" key="1">
    <citation type="submission" date="2015-10" db="EMBL/GenBank/DDBJ databases">
        <authorList>
            <person name="Bueno M.F.C."/>
            <person name="Francisco G.R."/>
            <person name="Doi Y."/>
            <person name="Garcia D.O."/>
        </authorList>
    </citation>
    <scope>NUCLEOTIDE SEQUENCE</scope>
    <source>
        <strain evidence="1">Kp2964</strain>
        <plasmid evidence="1">2964TF</plasmid>
    </source>
</reference>
<accession>A0A0U2ZND2</accession>